<dbReference type="InterPro" id="IPR038694">
    <property type="entry name" value="DUF427_sf"/>
</dbReference>
<comment type="caution">
    <text evidence="2">The sequence shown here is derived from an EMBL/GenBank/DDBJ whole genome shotgun (WGS) entry which is preliminary data.</text>
</comment>
<dbReference type="OrthoDB" id="9815163at2"/>
<sequence>MADKPVLQPGPDHPITVTPNHNRVIVTVAGKVVADTRNALTLQESTYPPVQYVPLEDVDQSLLERTSTETYCPYKGDASYYSIPLGGDKSTDAVWEYQSPYDAVAPIKGHVAFWDGRVDSIDVEAEGARA</sequence>
<dbReference type="AlphaFoldDB" id="A0A545AV23"/>
<dbReference type="EMBL" id="VIRS01000005">
    <property type="protein sequence ID" value="TQS45188.1"/>
    <property type="molecule type" value="Genomic_DNA"/>
</dbReference>
<dbReference type="Pfam" id="PF04248">
    <property type="entry name" value="NTP_transf_9"/>
    <property type="match status" value="1"/>
</dbReference>
<dbReference type="Gene3D" id="2.170.150.40">
    <property type="entry name" value="Domain of unknown function (DUF427)"/>
    <property type="match status" value="1"/>
</dbReference>
<evidence type="ECO:0000259" key="1">
    <source>
        <dbReference type="Pfam" id="PF04248"/>
    </source>
</evidence>
<dbReference type="PANTHER" id="PTHR34310">
    <property type="entry name" value="DUF427 DOMAIN PROTEIN (AFU_ORTHOLOGUE AFUA_3G02220)"/>
    <property type="match status" value="1"/>
</dbReference>
<organism evidence="2 3">
    <name type="scientific">Cryptosporangium phraense</name>
    <dbReference type="NCBI Taxonomy" id="2593070"/>
    <lineage>
        <taxon>Bacteria</taxon>
        <taxon>Bacillati</taxon>
        <taxon>Actinomycetota</taxon>
        <taxon>Actinomycetes</taxon>
        <taxon>Cryptosporangiales</taxon>
        <taxon>Cryptosporangiaceae</taxon>
        <taxon>Cryptosporangium</taxon>
    </lineage>
</organism>
<dbReference type="RefSeq" id="WP_142704052.1">
    <property type="nucleotide sequence ID" value="NZ_VIRS01000005.1"/>
</dbReference>
<name>A0A545AV23_9ACTN</name>
<proteinExistence type="predicted"/>
<dbReference type="InParanoid" id="A0A545AV23"/>
<dbReference type="PANTHER" id="PTHR34310:SF9">
    <property type="entry name" value="BLR5716 PROTEIN"/>
    <property type="match status" value="1"/>
</dbReference>
<gene>
    <name evidence="2" type="ORF">FL583_08775</name>
</gene>
<reference evidence="2 3" key="1">
    <citation type="submission" date="2019-07" db="EMBL/GenBank/DDBJ databases">
        <title>Cryptosporangium phraense sp. nov., isolated from plant litter.</title>
        <authorList>
            <person name="Suriyachadkun C."/>
        </authorList>
    </citation>
    <scope>NUCLEOTIDE SEQUENCE [LARGE SCALE GENOMIC DNA]</scope>
    <source>
        <strain evidence="2 3">A-T 5661</strain>
    </source>
</reference>
<dbReference type="Proteomes" id="UP000317982">
    <property type="component" value="Unassembled WGS sequence"/>
</dbReference>
<dbReference type="InterPro" id="IPR007361">
    <property type="entry name" value="DUF427"/>
</dbReference>
<evidence type="ECO:0000313" key="3">
    <source>
        <dbReference type="Proteomes" id="UP000317982"/>
    </source>
</evidence>
<feature type="domain" description="DUF427" evidence="1">
    <location>
        <begin position="25"/>
        <end position="115"/>
    </location>
</feature>
<accession>A0A545AV23</accession>
<keyword evidence="3" id="KW-1185">Reference proteome</keyword>
<evidence type="ECO:0000313" key="2">
    <source>
        <dbReference type="EMBL" id="TQS45188.1"/>
    </source>
</evidence>
<protein>
    <submittedName>
        <fullName evidence="2">DUF427 domain-containing protein</fullName>
    </submittedName>
</protein>